<comment type="caution">
    <text evidence="2">The sequence shown here is derived from an EMBL/GenBank/DDBJ whole genome shotgun (WGS) entry which is preliminary data.</text>
</comment>
<feature type="region of interest" description="Disordered" evidence="1">
    <location>
        <begin position="57"/>
        <end position="78"/>
    </location>
</feature>
<evidence type="ECO:0000313" key="2">
    <source>
        <dbReference type="EMBL" id="RCH85992.1"/>
    </source>
</evidence>
<dbReference type="STRING" id="4846.A0A367J7Q0"/>
<dbReference type="EMBL" id="PJQM01004036">
    <property type="protein sequence ID" value="RCH85992.1"/>
    <property type="molecule type" value="Genomic_DNA"/>
</dbReference>
<dbReference type="OrthoDB" id="2236117at2759"/>
<organism evidence="2 3">
    <name type="scientific">Rhizopus stolonifer</name>
    <name type="common">Rhizopus nigricans</name>
    <dbReference type="NCBI Taxonomy" id="4846"/>
    <lineage>
        <taxon>Eukaryota</taxon>
        <taxon>Fungi</taxon>
        <taxon>Fungi incertae sedis</taxon>
        <taxon>Mucoromycota</taxon>
        <taxon>Mucoromycotina</taxon>
        <taxon>Mucoromycetes</taxon>
        <taxon>Mucorales</taxon>
        <taxon>Mucorineae</taxon>
        <taxon>Rhizopodaceae</taxon>
        <taxon>Rhizopus</taxon>
    </lineage>
</organism>
<protein>
    <submittedName>
        <fullName evidence="2">Uncharacterized protein</fullName>
    </submittedName>
</protein>
<reference evidence="2 3" key="1">
    <citation type="journal article" date="2018" name="G3 (Bethesda)">
        <title>Phylogenetic and Phylogenomic Definition of Rhizopus Species.</title>
        <authorList>
            <person name="Gryganskyi A.P."/>
            <person name="Golan J."/>
            <person name="Dolatabadi S."/>
            <person name="Mondo S."/>
            <person name="Robb S."/>
            <person name="Idnurm A."/>
            <person name="Muszewska A."/>
            <person name="Steczkiewicz K."/>
            <person name="Masonjones S."/>
            <person name="Liao H.L."/>
            <person name="Gajdeczka M.T."/>
            <person name="Anike F."/>
            <person name="Vuek A."/>
            <person name="Anishchenko I.M."/>
            <person name="Voigt K."/>
            <person name="de Hoog G.S."/>
            <person name="Smith M.E."/>
            <person name="Heitman J."/>
            <person name="Vilgalys R."/>
            <person name="Stajich J.E."/>
        </authorList>
    </citation>
    <scope>NUCLEOTIDE SEQUENCE [LARGE SCALE GENOMIC DNA]</scope>
    <source>
        <strain evidence="2 3">LSU 92-RS-03</strain>
    </source>
</reference>
<accession>A0A367J7Q0</accession>
<dbReference type="Proteomes" id="UP000253551">
    <property type="component" value="Unassembled WGS sequence"/>
</dbReference>
<evidence type="ECO:0000313" key="3">
    <source>
        <dbReference type="Proteomes" id="UP000253551"/>
    </source>
</evidence>
<sequence length="78" mass="9029">MQINSTDFSHKNVWKSPGYCKIPDILGNAYLKPDPPVQLDLRPADFSKHVSKRPWYPPNPYDEIPPLTPILKQRTKTQ</sequence>
<proteinExistence type="predicted"/>
<name>A0A367J7Q0_RHIST</name>
<gene>
    <name evidence="2" type="ORF">CU098_002603</name>
</gene>
<keyword evidence="3" id="KW-1185">Reference proteome</keyword>
<evidence type="ECO:0000256" key="1">
    <source>
        <dbReference type="SAM" id="MobiDB-lite"/>
    </source>
</evidence>
<dbReference type="AlphaFoldDB" id="A0A367J7Q0"/>